<evidence type="ECO:0000313" key="1">
    <source>
        <dbReference type="EMBL" id="KAJ2983542.1"/>
    </source>
</evidence>
<gene>
    <name evidence="1" type="ORF">NQ176_g617</name>
</gene>
<accession>A0ACC1NW14</accession>
<reference evidence="1" key="1">
    <citation type="submission" date="2022-08" db="EMBL/GenBank/DDBJ databases">
        <title>Genome Sequence of Lecanicillium fungicola.</title>
        <authorList>
            <person name="Buettner E."/>
        </authorList>
    </citation>
    <scope>NUCLEOTIDE SEQUENCE</scope>
    <source>
        <strain evidence="1">Babe33</strain>
    </source>
</reference>
<evidence type="ECO:0000313" key="2">
    <source>
        <dbReference type="Proteomes" id="UP001143910"/>
    </source>
</evidence>
<proteinExistence type="predicted"/>
<keyword evidence="2" id="KW-1185">Reference proteome</keyword>
<comment type="caution">
    <text evidence="1">The sequence shown here is derived from an EMBL/GenBank/DDBJ whole genome shotgun (WGS) entry which is preliminary data.</text>
</comment>
<dbReference type="EMBL" id="JANJQO010000025">
    <property type="protein sequence ID" value="KAJ2983542.1"/>
    <property type="molecule type" value="Genomic_DNA"/>
</dbReference>
<protein>
    <submittedName>
        <fullName evidence="1">Uncharacterized protein</fullName>
    </submittedName>
</protein>
<organism evidence="1 2">
    <name type="scientific">Zarea fungicola</name>
    <dbReference type="NCBI Taxonomy" id="93591"/>
    <lineage>
        <taxon>Eukaryota</taxon>
        <taxon>Fungi</taxon>
        <taxon>Dikarya</taxon>
        <taxon>Ascomycota</taxon>
        <taxon>Pezizomycotina</taxon>
        <taxon>Sordariomycetes</taxon>
        <taxon>Hypocreomycetidae</taxon>
        <taxon>Hypocreales</taxon>
        <taxon>Cordycipitaceae</taxon>
        <taxon>Zarea</taxon>
    </lineage>
</organism>
<dbReference type="Proteomes" id="UP001143910">
    <property type="component" value="Unassembled WGS sequence"/>
</dbReference>
<name>A0ACC1NW14_9HYPO</name>
<sequence length="324" mass="35608">MQQEVATDCGGRAHVTVWPDNAWEVNFHLPLPSFEPHLAGLQNLVGICRETRHRVKFFFVSSIGTAGNWPTGLLGPVPETAIRNLESPINGYGASKLVAEHLLSRAAQSGILNLSVLRVGQVAGPIRSDESGGEWTRRDWLPAIIDASVYIKALPADLGSANTLDWIPVDLLADVTTELLHTDRHTEPNETFYNLLNPRTSSWQDIVPHIQARLTTTLSDVVHIVSFKDWIDLLRNAEDKITLDMGIATNGTLAGAKNAEAGLKLLSFFESLASVVTDTGLLESGTGRQVRWATNNATLQSSTFAEMTPVSTAWFDRWLDQWGY</sequence>